<proteinExistence type="predicted"/>
<accession>A0A6J7JJA2</accession>
<gene>
    <name evidence="1" type="ORF">UFOPK3708_01554</name>
</gene>
<protein>
    <submittedName>
        <fullName evidence="1">Unannotated protein</fullName>
    </submittedName>
</protein>
<dbReference type="AlphaFoldDB" id="A0A6J7JJA2"/>
<sequence>MGANRLDRFLDVNGVTIEFDAGLCSNGLDHIGHRNGTKEVAFSLGTGAHGNNRGHELGGDVRGCRTIGGVTLIT</sequence>
<organism evidence="1">
    <name type="scientific">freshwater metagenome</name>
    <dbReference type="NCBI Taxonomy" id="449393"/>
    <lineage>
        <taxon>unclassified sequences</taxon>
        <taxon>metagenomes</taxon>
        <taxon>ecological metagenomes</taxon>
    </lineage>
</organism>
<name>A0A6J7JJA2_9ZZZZ</name>
<evidence type="ECO:0000313" key="1">
    <source>
        <dbReference type="EMBL" id="CAB4942917.1"/>
    </source>
</evidence>
<reference evidence="1" key="1">
    <citation type="submission" date="2020-05" db="EMBL/GenBank/DDBJ databases">
        <authorList>
            <person name="Chiriac C."/>
            <person name="Salcher M."/>
            <person name="Ghai R."/>
            <person name="Kavagutti S V."/>
        </authorList>
    </citation>
    <scope>NUCLEOTIDE SEQUENCE</scope>
</reference>
<dbReference type="EMBL" id="CAFBNA010000120">
    <property type="protein sequence ID" value="CAB4942917.1"/>
    <property type="molecule type" value="Genomic_DNA"/>
</dbReference>